<evidence type="ECO:0000256" key="2">
    <source>
        <dbReference type="ARBA" id="ARBA00023015"/>
    </source>
</evidence>
<dbReference type="Pfam" id="PF13424">
    <property type="entry name" value="TPR_12"/>
    <property type="match status" value="2"/>
</dbReference>
<dbReference type="Proteomes" id="UP000619260">
    <property type="component" value="Unassembled WGS sequence"/>
</dbReference>
<evidence type="ECO:0000256" key="5">
    <source>
        <dbReference type="PROSITE-ProRule" id="PRU01091"/>
    </source>
</evidence>
<sequence>MRAWHTTTDNPQPAQPEGALRFLILGPLKVIDGDRAVVLGGRRRRTALAVLLANAGQVVPLEHLIDAMWADPPATARRQIQNEISALRRALAGGTPIDVVGHGYRIAPGPGELDAREFTDLVAKALDLAGRDQPAAAADTLREALRLWRGPALMDLPGFAVEAAAVRLEEQRLAALEQCVDLELGLGRHADLVGELAELVTAHPLRERLVGQLMRALHGSGRQSEALEAYGHLRVRLADELGLQPGTRLRELHGAILRNDPTVRPPAPAPSRTAAAPAPAQLPADVSGFTGRAEHLHRLDALLREERPNAVVISAIAGMAGVGKTTLAVHWGHRVRDRFPDGQLYLDLRGFSGDAPVRPAEALTHLLYSLGEQPEQIPADVQTAAGRYRSLLADRRMLVVLDNAADADQVRPLLPGSAGCVVLITSRNRLPGLVARDGADRLLLDVLTPDEAFDLLATLLGPERVAAEPAATAELARVCSYLPLALRVATAHLLGHPWPGIADYVGALRAGDRLAELDVDGDERSGVRRAFELSYRTLDPDARRLFRLFGLAPGADITVAAAAALGGAGAADTRRRLERLTGANLLDQRVLGRYTCHDLLRDYAAERARAEEPAADRAAALGRLFDWYLHGVDRAARVLYPQSMRLPVPELEVAEPVEPADGTAASAWLDGQSMRLPELEVAGPVEPADGTAASAWLDAERANLVAVIRHAAEHGPRSRAWLLADTLRGYFWLGMHVVDWQNAARTALAAATAEGDLRAQAAAQLSLADSHFRQGEFAPAVERYTASMLLAERTGWAQCEAATIGNLGVIHRDSGQLWQAVEYFDRGLKLCRANDWRHGEAVTLDALARAYLRQGLLEKAGECCARALRINRAIGSRLGEATILGDWGEVLHAQGRLDEAERRLRESLPLFHELGDRSNEAFAMRVLAAVHCDRGSVEDARELGLAALALAREVGERGIEAEALNTLGTIAHRGGRHEDAVGHHEAALELSRAIESRYPEAEALLGLAVAHVALGRHERAVTHARHALAIAGEFGYGRVAELSKAVIDRS</sequence>
<dbReference type="GO" id="GO:0000160">
    <property type="term" value="P:phosphorelay signal transduction system"/>
    <property type="evidence" value="ECO:0007669"/>
    <property type="project" value="InterPro"/>
</dbReference>
<evidence type="ECO:0000256" key="6">
    <source>
        <dbReference type="SAM" id="MobiDB-lite"/>
    </source>
</evidence>
<feature type="compositionally biased region" description="Low complexity" evidence="6">
    <location>
        <begin position="270"/>
        <end position="279"/>
    </location>
</feature>
<dbReference type="EMBL" id="BOPF01000029">
    <property type="protein sequence ID" value="GIJ49654.1"/>
    <property type="molecule type" value="Genomic_DNA"/>
</dbReference>
<dbReference type="AlphaFoldDB" id="A0A8J3YPZ1"/>
<dbReference type="GO" id="GO:0043531">
    <property type="term" value="F:ADP binding"/>
    <property type="evidence" value="ECO:0007669"/>
    <property type="project" value="InterPro"/>
</dbReference>
<dbReference type="GO" id="GO:0003677">
    <property type="term" value="F:DNA binding"/>
    <property type="evidence" value="ECO:0007669"/>
    <property type="project" value="UniProtKB-UniRule"/>
</dbReference>
<dbReference type="SMART" id="SM00862">
    <property type="entry name" value="Trans_reg_C"/>
    <property type="match status" value="1"/>
</dbReference>
<dbReference type="InterPro" id="IPR027417">
    <property type="entry name" value="P-loop_NTPase"/>
</dbReference>
<dbReference type="SMART" id="SM00028">
    <property type="entry name" value="TPR"/>
    <property type="match status" value="7"/>
</dbReference>
<feature type="region of interest" description="Disordered" evidence="6">
    <location>
        <begin position="259"/>
        <end position="279"/>
    </location>
</feature>
<dbReference type="Pfam" id="PF03704">
    <property type="entry name" value="BTAD"/>
    <property type="match status" value="1"/>
</dbReference>
<dbReference type="InterPro" id="IPR016032">
    <property type="entry name" value="Sig_transdc_resp-reg_C-effctor"/>
</dbReference>
<dbReference type="InterPro" id="IPR036388">
    <property type="entry name" value="WH-like_DNA-bd_sf"/>
</dbReference>
<gene>
    <name evidence="8" type="ORF">Val02_65400</name>
</gene>
<evidence type="ECO:0000259" key="7">
    <source>
        <dbReference type="PROSITE" id="PS51755"/>
    </source>
</evidence>
<comment type="caution">
    <text evidence="8">The sequence shown here is derived from an EMBL/GenBank/DDBJ whole genome shotgun (WGS) entry which is preliminary data.</text>
</comment>
<evidence type="ECO:0000256" key="1">
    <source>
        <dbReference type="ARBA" id="ARBA00005820"/>
    </source>
</evidence>
<keyword evidence="3 5" id="KW-0238">DNA-binding</keyword>
<dbReference type="Gene3D" id="1.25.40.10">
    <property type="entry name" value="Tetratricopeptide repeat domain"/>
    <property type="match status" value="2"/>
</dbReference>
<dbReference type="PROSITE" id="PS51755">
    <property type="entry name" value="OMPR_PHOB"/>
    <property type="match status" value="1"/>
</dbReference>
<evidence type="ECO:0000313" key="8">
    <source>
        <dbReference type="EMBL" id="GIJ49654.1"/>
    </source>
</evidence>
<keyword evidence="9" id="KW-1185">Reference proteome</keyword>
<accession>A0A8J3YPZ1</accession>
<dbReference type="Gene3D" id="3.40.50.300">
    <property type="entry name" value="P-loop containing nucleotide triphosphate hydrolases"/>
    <property type="match status" value="1"/>
</dbReference>
<dbReference type="InterPro" id="IPR019734">
    <property type="entry name" value="TPR_rpt"/>
</dbReference>
<feature type="domain" description="OmpR/PhoB-type" evidence="7">
    <location>
        <begin position="10"/>
        <end position="108"/>
    </location>
</feature>
<dbReference type="GO" id="GO:0006355">
    <property type="term" value="P:regulation of DNA-templated transcription"/>
    <property type="evidence" value="ECO:0007669"/>
    <property type="project" value="InterPro"/>
</dbReference>
<dbReference type="InterPro" id="IPR051677">
    <property type="entry name" value="AfsR-DnrI-RedD_regulator"/>
</dbReference>
<dbReference type="Pfam" id="PF00931">
    <property type="entry name" value="NB-ARC"/>
    <property type="match status" value="1"/>
</dbReference>
<evidence type="ECO:0000256" key="4">
    <source>
        <dbReference type="ARBA" id="ARBA00023163"/>
    </source>
</evidence>
<dbReference type="InterPro" id="IPR002182">
    <property type="entry name" value="NB-ARC"/>
</dbReference>
<protein>
    <submittedName>
        <fullName evidence="8">SARP family transcriptional regulator</fullName>
    </submittedName>
</protein>
<evidence type="ECO:0000256" key="3">
    <source>
        <dbReference type="ARBA" id="ARBA00023125"/>
    </source>
</evidence>
<organism evidence="8 9">
    <name type="scientific">Virgisporangium aliadipatigenens</name>
    <dbReference type="NCBI Taxonomy" id="741659"/>
    <lineage>
        <taxon>Bacteria</taxon>
        <taxon>Bacillati</taxon>
        <taxon>Actinomycetota</taxon>
        <taxon>Actinomycetes</taxon>
        <taxon>Micromonosporales</taxon>
        <taxon>Micromonosporaceae</taxon>
        <taxon>Virgisporangium</taxon>
    </lineage>
</organism>
<dbReference type="InterPro" id="IPR005158">
    <property type="entry name" value="BTAD"/>
</dbReference>
<dbReference type="SUPFAM" id="SSF46894">
    <property type="entry name" value="C-terminal effector domain of the bipartite response regulators"/>
    <property type="match status" value="1"/>
</dbReference>
<dbReference type="PANTHER" id="PTHR35807">
    <property type="entry name" value="TRANSCRIPTIONAL REGULATOR REDD-RELATED"/>
    <property type="match status" value="1"/>
</dbReference>
<feature type="DNA-binding region" description="OmpR/PhoB-type" evidence="5">
    <location>
        <begin position="10"/>
        <end position="108"/>
    </location>
</feature>
<keyword evidence="2" id="KW-0805">Transcription regulation</keyword>
<dbReference type="SUPFAM" id="SSF52540">
    <property type="entry name" value="P-loop containing nucleoside triphosphate hydrolases"/>
    <property type="match status" value="1"/>
</dbReference>
<dbReference type="InterPro" id="IPR011990">
    <property type="entry name" value="TPR-like_helical_dom_sf"/>
</dbReference>
<dbReference type="PRINTS" id="PR00364">
    <property type="entry name" value="DISEASERSIST"/>
</dbReference>
<dbReference type="Pfam" id="PF00486">
    <property type="entry name" value="Trans_reg_C"/>
    <property type="match status" value="1"/>
</dbReference>
<dbReference type="CDD" id="cd15831">
    <property type="entry name" value="BTAD"/>
    <property type="match status" value="1"/>
</dbReference>
<evidence type="ECO:0000313" key="9">
    <source>
        <dbReference type="Proteomes" id="UP000619260"/>
    </source>
</evidence>
<dbReference type="PANTHER" id="PTHR35807:SF1">
    <property type="entry name" value="TRANSCRIPTIONAL REGULATOR REDD"/>
    <property type="match status" value="1"/>
</dbReference>
<dbReference type="Gene3D" id="1.10.10.10">
    <property type="entry name" value="Winged helix-like DNA-binding domain superfamily/Winged helix DNA-binding domain"/>
    <property type="match status" value="1"/>
</dbReference>
<dbReference type="SMART" id="SM01043">
    <property type="entry name" value="BTAD"/>
    <property type="match status" value="1"/>
</dbReference>
<keyword evidence="4" id="KW-0804">Transcription</keyword>
<reference evidence="8" key="1">
    <citation type="submission" date="2021-01" db="EMBL/GenBank/DDBJ databases">
        <title>Whole genome shotgun sequence of Virgisporangium aliadipatigenens NBRC 105644.</title>
        <authorList>
            <person name="Komaki H."/>
            <person name="Tamura T."/>
        </authorList>
    </citation>
    <scope>NUCLEOTIDE SEQUENCE</scope>
    <source>
        <strain evidence="8">NBRC 105644</strain>
    </source>
</reference>
<dbReference type="SUPFAM" id="SSF48452">
    <property type="entry name" value="TPR-like"/>
    <property type="match status" value="3"/>
</dbReference>
<comment type="similarity">
    <text evidence="1">Belongs to the AfsR/DnrI/RedD regulatory family.</text>
</comment>
<dbReference type="InterPro" id="IPR001867">
    <property type="entry name" value="OmpR/PhoB-type_DNA-bd"/>
</dbReference>
<name>A0A8J3YPZ1_9ACTN</name>
<proteinExistence type="inferred from homology"/>